<protein>
    <submittedName>
        <fullName evidence="9">Tetratricopeptide repeat-containing protein</fullName>
    </submittedName>
</protein>
<keyword evidence="7" id="KW-0472">Membrane</keyword>
<proteinExistence type="inferred from homology"/>
<feature type="repeat" description="TPR" evidence="6">
    <location>
        <begin position="149"/>
        <end position="182"/>
    </location>
</feature>
<accession>A0A1W2A943</accession>
<dbReference type="OrthoDB" id="1240151at2"/>
<evidence type="ECO:0000256" key="6">
    <source>
        <dbReference type="PROSITE-ProRule" id="PRU00339"/>
    </source>
</evidence>
<dbReference type="InterPro" id="IPR019734">
    <property type="entry name" value="TPR_rpt"/>
</dbReference>
<dbReference type="SMART" id="SM00028">
    <property type="entry name" value="TPR"/>
    <property type="match status" value="5"/>
</dbReference>
<evidence type="ECO:0000256" key="4">
    <source>
        <dbReference type="ARBA" id="ARBA00022803"/>
    </source>
</evidence>
<dbReference type="EMBL" id="FWXS01000004">
    <property type="protein sequence ID" value="SMC57103.1"/>
    <property type="molecule type" value="Genomic_DNA"/>
</dbReference>
<dbReference type="InterPro" id="IPR051476">
    <property type="entry name" value="Bac_ResReg_Asp_Phosphatase"/>
</dbReference>
<dbReference type="SUPFAM" id="SSF48452">
    <property type="entry name" value="TPR-like"/>
    <property type="match status" value="2"/>
</dbReference>
<evidence type="ECO:0000256" key="1">
    <source>
        <dbReference type="ARBA" id="ARBA00004496"/>
    </source>
</evidence>
<keyword evidence="3" id="KW-0677">Repeat</keyword>
<reference evidence="9 10" key="1">
    <citation type="submission" date="2017-04" db="EMBL/GenBank/DDBJ databases">
        <authorList>
            <person name="Afonso C.L."/>
            <person name="Miller P.J."/>
            <person name="Scott M.A."/>
            <person name="Spackman E."/>
            <person name="Goraichik I."/>
            <person name="Dimitrov K.M."/>
            <person name="Suarez D.L."/>
            <person name="Swayne D.E."/>
        </authorList>
    </citation>
    <scope>NUCLEOTIDE SEQUENCE [LARGE SCALE GENOMIC DNA]</scope>
    <source>
        <strain evidence="9 10">CGMCC 1.12708</strain>
    </source>
</reference>
<sequence length="361" mass="41752">MNAKRIKYFVFLLFFSFLSVHAQEIKTNEKLLEDAMKNVYTNPLKSIEIGEAFLANPGNEPAMEFRYLMLLAQAYVMIPDYEKSLDYASRAYKIAEENKLYPNQINASTFLGNHYLRLKLNEKSWQALERSEKIIREHPLPDSLDHIQGNVYLLKGYLFESDAEYTKAIEAFTKATSIFKKTKNQELGRINTGVALTHKGRVQIVDNQLDSAEFSFQEVIKISSLNKQNGVDAFAYLSLAEVYSRQEKFEKSNQTLFQALEISENSSQKELEKEIYKSLADNFFKMNNLDNYSKYDSLYKKALDEFNQSEINSVQKLAKSVENSAEDSKNRTWLIVISCAILLILVSFLFFRSYGLKKKMK</sequence>
<dbReference type="PANTHER" id="PTHR46630:SF1">
    <property type="entry name" value="TETRATRICOPEPTIDE REPEAT PROTEIN 29"/>
    <property type="match status" value="1"/>
</dbReference>
<evidence type="ECO:0000256" key="5">
    <source>
        <dbReference type="ARBA" id="ARBA00038253"/>
    </source>
</evidence>
<keyword evidence="4 6" id="KW-0802">TPR repeat</keyword>
<keyword evidence="7" id="KW-0812">Transmembrane</keyword>
<dbReference type="PROSITE" id="PS50005">
    <property type="entry name" value="TPR"/>
    <property type="match status" value="2"/>
</dbReference>
<name>A0A1W2A943_9FLAO</name>
<feature type="transmembrane region" description="Helical" evidence="7">
    <location>
        <begin position="333"/>
        <end position="351"/>
    </location>
</feature>
<keyword evidence="8" id="KW-0732">Signal</keyword>
<evidence type="ECO:0000313" key="9">
    <source>
        <dbReference type="EMBL" id="SMC57103.1"/>
    </source>
</evidence>
<dbReference type="Proteomes" id="UP000192393">
    <property type="component" value="Unassembled WGS sequence"/>
</dbReference>
<evidence type="ECO:0000256" key="8">
    <source>
        <dbReference type="SAM" id="SignalP"/>
    </source>
</evidence>
<dbReference type="PANTHER" id="PTHR46630">
    <property type="entry name" value="TETRATRICOPEPTIDE REPEAT PROTEIN 29"/>
    <property type="match status" value="1"/>
</dbReference>
<evidence type="ECO:0000256" key="7">
    <source>
        <dbReference type="SAM" id="Phobius"/>
    </source>
</evidence>
<keyword evidence="2" id="KW-0963">Cytoplasm</keyword>
<feature type="signal peptide" evidence="8">
    <location>
        <begin position="1"/>
        <end position="22"/>
    </location>
</feature>
<dbReference type="Pfam" id="PF13181">
    <property type="entry name" value="TPR_8"/>
    <property type="match status" value="1"/>
</dbReference>
<dbReference type="AlphaFoldDB" id="A0A1W2A943"/>
<comment type="similarity">
    <text evidence="5">Belongs to the Rap family.</text>
</comment>
<evidence type="ECO:0000256" key="2">
    <source>
        <dbReference type="ARBA" id="ARBA00022490"/>
    </source>
</evidence>
<comment type="subcellular location">
    <subcellularLocation>
        <location evidence="1">Cytoplasm</location>
    </subcellularLocation>
</comment>
<dbReference type="Gene3D" id="1.25.40.10">
    <property type="entry name" value="Tetratricopeptide repeat domain"/>
    <property type="match status" value="2"/>
</dbReference>
<feature type="chain" id="PRO_5012461555" evidence="8">
    <location>
        <begin position="23"/>
        <end position="361"/>
    </location>
</feature>
<dbReference type="STRING" id="1434700.SAMN06296427_10428"/>
<gene>
    <name evidence="9" type="ORF">SAMN06296427_10428</name>
</gene>
<dbReference type="GO" id="GO:0005737">
    <property type="term" value="C:cytoplasm"/>
    <property type="evidence" value="ECO:0007669"/>
    <property type="project" value="UniProtKB-SubCell"/>
</dbReference>
<keyword evidence="7" id="KW-1133">Transmembrane helix</keyword>
<evidence type="ECO:0000313" key="10">
    <source>
        <dbReference type="Proteomes" id="UP000192393"/>
    </source>
</evidence>
<dbReference type="RefSeq" id="WP_084016954.1">
    <property type="nucleotide sequence ID" value="NZ_FWXS01000004.1"/>
</dbReference>
<organism evidence="9 10">
    <name type="scientific">Moheibacter sediminis</name>
    <dbReference type="NCBI Taxonomy" id="1434700"/>
    <lineage>
        <taxon>Bacteria</taxon>
        <taxon>Pseudomonadati</taxon>
        <taxon>Bacteroidota</taxon>
        <taxon>Flavobacteriia</taxon>
        <taxon>Flavobacteriales</taxon>
        <taxon>Weeksellaceae</taxon>
        <taxon>Moheibacter</taxon>
    </lineage>
</organism>
<dbReference type="InterPro" id="IPR011990">
    <property type="entry name" value="TPR-like_helical_dom_sf"/>
</dbReference>
<keyword evidence="10" id="KW-1185">Reference proteome</keyword>
<feature type="repeat" description="TPR" evidence="6">
    <location>
        <begin position="233"/>
        <end position="266"/>
    </location>
</feature>
<evidence type="ECO:0000256" key="3">
    <source>
        <dbReference type="ARBA" id="ARBA00022737"/>
    </source>
</evidence>